<gene>
    <name evidence="2" type="ORF">PITCH_A1250010</name>
</gene>
<reference evidence="2" key="1">
    <citation type="submission" date="2018-01" db="EMBL/GenBank/DDBJ databases">
        <authorList>
            <person name="Regsiter A."/>
            <person name="William W."/>
        </authorList>
    </citation>
    <scope>NUCLEOTIDE SEQUENCE</scope>
    <source>
        <strain evidence="2">TRIP AH-1</strain>
    </source>
</reference>
<feature type="chain" id="PRO_5019295478" description="ABC transporter substrate binding protein" evidence="1">
    <location>
        <begin position="22"/>
        <end position="298"/>
    </location>
</feature>
<feature type="signal peptide" evidence="1">
    <location>
        <begin position="1"/>
        <end position="21"/>
    </location>
</feature>
<accession>A0A445MRV8</accession>
<organism evidence="2">
    <name type="scientific">uncultured Desulfobacterium sp</name>
    <dbReference type="NCBI Taxonomy" id="201089"/>
    <lineage>
        <taxon>Bacteria</taxon>
        <taxon>Pseudomonadati</taxon>
        <taxon>Thermodesulfobacteriota</taxon>
        <taxon>Desulfobacteria</taxon>
        <taxon>Desulfobacterales</taxon>
        <taxon>Desulfobacteriaceae</taxon>
        <taxon>Desulfobacterium</taxon>
        <taxon>environmental samples</taxon>
    </lineage>
</organism>
<dbReference type="PANTHER" id="PTHR35271:SF1">
    <property type="entry name" value="ABC TRANSPORTER, SUBSTRATE-BINDING LIPOPROTEIN"/>
    <property type="match status" value="1"/>
</dbReference>
<dbReference type="EMBL" id="OJIN01000030">
    <property type="protein sequence ID" value="SPD72175.1"/>
    <property type="molecule type" value="Genomic_DNA"/>
</dbReference>
<name>A0A445MRV8_9BACT</name>
<evidence type="ECO:0000256" key="1">
    <source>
        <dbReference type="SAM" id="SignalP"/>
    </source>
</evidence>
<protein>
    <recommendedName>
        <fullName evidence="3">ABC transporter substrate binding protein</fullName>
    </recommendedName>
</protein>
<dbReference type="InterPro" id="IPR007487">
    <property type="entry name" value="ABC_transpt-TYRBP-like"/>
</dbReference>
<proteinExistence type="predicted"/>
<dbReference type="Gene3D" id="3.40.50.2300">
    <property type="match status" value="2"/>
</dbReference>
<dbReference type="PANTHER" id="PTHR35271">
    <property type="entry name" value="ABC TRANSPORTER, SUBSTRATE-BINDING LIPOPROTEIN-RELATED"/>
    <property type="match status" value="1"/>
</dbReference>
<evidence type="ECO:0008006" key="3">
    <source>
        <dbReference type="Google" id="ProtNLM"/>
    </source>
</evidence>
<dbReference type="Pfam" id="PF04392">
    <property type="entry name" value="ABC_sub_bind"/>
    <property type="match status" value="1"/>
</dbReference>
<evidence type="ECO:0000313" key="2">
    <source>
        <dbReference type="EMBL" id="SPD72175.1"/>
    </source>
</evidence>
<sequence length="298" mass="31996">MKKLFIPLISCLISFSGLAGAGQEIAVVQSIRVGPYEQAFEGVKSVCSAQIQRLVISETNKSDVISDVIKISPDVIVAIGIESVKTIKKINNIPIVYLMVLDGAAVSSSGENIVGVSMNIAPDRQLNEILKILPGIKTVGLLYDPEMSGQYANKVSDACLKKDIGLIAKQVHDSRDVPLALISMKDKVDVFWMIPDLTVVTPETVEILLLFSLENEIPLVTFSEKYAELGALMSIGIDAFDIGVQAGEMAQEILAGKDVKGIGHIEARNAVVSINVKVVKKLGITIPEDIISGAKKIE</sequence>
<keyword evidence="1" id="KW-0732">Signal</keyword>
<dbReference type="AlphaFoldDB" id="A0A445MRV8"/>